<dbReference type="RefSeq" id="WP_212014559.1">
    <property type="nucleotide sequence ID" value="NZ_JAAFYZ010000118.1"/>
</dbReference>
<comment type="caution">
    <text evidence="2">The sequence shown here is derived from an EMBL/GenBank/DDBJ whole genome shotgun (WGS) entry which is preliminary data.</text>
</comment>
<reference evidence="2 3" key="1">
    <citation type="submission" date="2020-02" db="EMBL/GenBank/DDBJ databases">
        <title>Acidophilic actinobacteria isolated from forest soil.</title>
        <authorList>
            <person name="Golinska P."/>
        </authorList>
    </citation>
    <scope>NUCLEOTIDE SEQUENCE [LARGE SCALE GENOMIC DNA]</scope>
    <source>
        <strain evidence="2 3">NL8</strain>
    </source>
</reference>
<gene>
    <name evidence="2" type="ORF">KGQ19_28770</name>
</gene>
<proteinExistence type="predicted"/>
<name>A0ABS5KXT9_9ACTN</name>
<evidence type="ECO:0000313" key="2">
    <source>
        <dbReference type="EMBL" id="MBS2550873.1"/>
    </source>
</evidence>
<keyword evidence="3" id="KW-1185">Reference proteome</keyword>
<feature type="signal peptide" evidence="1">
    <location>
        <begin position="1"/>
        <end position="31"/>
    </location>
</feature>
<dbReference type="Proteomes" id="UP000730482">
    <property type="component" value="Unassembled WGS sequence"/>
</dbReference>
<sequence length="123" mass="12781">MNGTVKKATRLAAAAAASAALIAAGQSPAHASTTTGGVRPAGSVVNYCGNEVDVHEYSGINICLTYSQTLNVCNVDYIVNGSNWVDFYWGLGLPATNYVPGTGPNSWWAGGEPWCIGEVDINT</sequence>
<accession>A0ABS5KXT9</accession>
<protein>
    <recommendedName>
        <fullName evidence="4">Secreted protein</fullName>
    </recommendedName>
</protein>
<evidence type="ECO:0000256" key="1">
    <source>
        <dbReference type="SAM" id="SignalP"/>
    </source>
</evidence>
<organism evidence="2 3">
    <name type="scientific">Catenulispora pinistramenti</name>
    <dbReference type="NCBI Taxonomy" id="2705254"/>
    <lineage>
        <taxon>Bacteria</taxon>
        <taxon>Bacillati</taxon>
        <taxon>Actinomycetota</taxon>
        <taxon>Actinomycetes</taxon>
        <taxon>Catenulisporales</taxon>
        <taxon>Catenulisporaceae</taxon>
        <taxon>Catenulispora</taxon>
    </lineage>
</organism>
<feature type="chain" id="PRO_5046621993" description="Secreted protein" evidence="1">
    <location>
        <begin position="32"/>
        <end position="123"/>
    </location>
</feature>
<evidence type="ECO:0000313" key="3">
    <source>
        <dbReference type="Proteomes" id="UP000730482"/>
    </source>
</evidence>
<dbReference type="EMBL" id="JAAFYZ010000118">
    <property type="protein sequence ID" value="MBS2550873.1"/>
    <property type="molecule type" value="Genomic_DNA"/>
</dbReference>
<keyword evidence="1" id="KW-0732">Signal</keyword>
<evidence type="ECO:0008006" key="4">
    <source>
        <dbReference type="Google" id="ProtNLM"/>
    </source>
</evidence>